<reference evidence="2 3" key="1">
    <citation type="journal article" date="2014" name="Genome Announc.">
        <title>Complete Genome Sequences of Fish Pathogenic Weissella ceti Strains WS74 and WS105.</title>
        <authorList>
            <person name="Figueiredo H.C."/>
            <person name="Leal C.A."/>
            <person name="Dorella F.A."/>
            <person name="Carvalho A.F."/>
            <person name="Soares S.C."/>
            <person name="Pereira F.L."/>
            <person name="Azevedo V.A."/>
        </authorList>
    </citation>
    <scope>NUCLEOTIDE SEQUENCE [LARGE SCALE GENOMIC DNA]</scope>
    <source>
        <strain evidence="2 3">WS74</strain>
    </source>
</reference>
<dbReference type="STRING" id="759620.WS105_0673"/>
<gene>
    <name evidence="2" type="ORF">WS74_0613</name>
</gene>
<keyword evidence="1" id="KW-0812">Transmembrane</keyword>
<accession>A0A075TZ19</accession>
<protein>
    <submittedName>
        <fullName evidence="2">Uncharacterized protein</fullName>
    </submittedName>
</protein>
<dbReference type="PATRIC" id="fig|759620.7.peg.645"/>
<name>A0A075TZ19_9LACO</name>
<keyword evidence="3" id="KW-1185">Reference proteome</keyword>
<dbReference type="EMBL" id="CP009223">
    <property type="protein sequence ID" value="AIM62865.1"/>
    <property type="molecule type" value="Genomic_DNA"/>
</dbReference>
<evidence type="ECO:0000313" key="2">
    <source>
        <dbReference type="EMBL" id="AIM62865.1"/>
    </source>
</evidence>
<proteinExistence type="predicted"/>
<dbReference type="RefSeq" id="WP_157788572.1">
    <property type="nucleotide sequence ID" value="NZ_CP009223.1"/>
</dbReference>
<evidence type="ECO:0000313" key="3">
    <source>
        <dbReference type="Proteomes" id="UP000029079"/>
    </source>
</evidence>
<feature type="transmembrane region" description="Helical" evidence="1">
    <location>
        <begin position="26"/>
        <end position="44"/>
    </location>
</feature>
<keyword evidence="1" id="KW-1133">Transmembrane helix</keyword>
<dbReference type="AlphaFoldDB" id="A0A075TZ19"/>
<dbReference type="KEGG" id="wce:WS08_0612"/>
<dbReference type="KEGG" id="wct:WS74_0613"/>
<reference evidence="3" key="2">
    <citation type="submission" date="2014-08" db="EMBL/GenBank/DDBJ databases">
        <title>Complete genome of Weissella ceti strain WS74 isolated from diseased rainbow trout in Brazil.</title>
        <authorList>
            <person name="Figueiredo H.C.P."/>
            <person name="Leal C.A.G."/>
            <person name="Pereira F.L."/>
            <person name="Soares S.C."/>
            <person name="Dorella F.A."/>
            <person name="Carvalho A.F."/>
            <person name="Azevedo V.A.C."/>
        </authorList>
    </citation>
    <scope>NUCLEOTIDE SEQUENCE [LARGE SCALE GENOMIC DNA]</scope>
    <source>
        <strain evidence="3">WS74</strain>
    </source>
</reference>
<dbReference type="KEGG" id="wci:WS105_0673"/>
<evidence type="ECO:0000256" key="1">
    <source>
        <dbReference type="SAM" id="Phobius"/>
    </source>
</evidence>
<keyword evidence="1" id="KW-0472">Membrane</keyword>
<organism evidence="2 3">
    <name type="scientific">Weissella ceti</name>
    <dbReference type="NCBI Taxonomy" id="759620"/>
    <lineage>
        <taxon>Bacteria</taxon>
        <taxon>Bacillati</taxon>
        <taxon>Bacillota</taxon>
        <taxon>Bacilli</taxon>
        <taxon>Lactobacillales</taxon>
        <taxon>Lactobacillaceae</taxon>
        <taxon>Weissella</taxon>
    </lineage>
</organism>
<dbReference type="Proteomes" id="UP000029079">
    <property type="component" value="Chromosome"/>
</dbReference>
<sequence>MKLMNEDLVEVKIQKSKTETVVTANVGRLVWAAFLALIAMVLFVKR</sequence>